<dbReference type="PANTHER" id="PTHR38779">
    <property type="entry name" value="TYPE II SECRETION SYSTEM PROTEIN I-RELATED"/>
    <property type="match status" value="1"/>
</dbReference>
<proteinExistence type="inferred from homology"/>
<dbReference type="NCBIfam" id="TIGR02532">
    <property type="entry name" value="IV_pilin_GFxxxE"/>
    <property type="match status" value="1"/>
</dbReference>
<organism evidence="11 12">
    <name type="scientific">Paraburkholderia edwinii</name>
    <dbReference type="NCBI Taxonomy" id="2861782"/>
    <lineage>
        <taxon>Bacteria</taxon>
        <taxon>Pseudomonadati</taxon>
        <taxon>Pseudomonadota</taxon>
        <taxon>Betaproteobacteria</taxon>
        <taxon>Burkholderiales</taxon>
        <taxon>Burkholderiaceae</taxon>
        <taxon>Paraburkholderia</taxon>
    </lineage>
</organism>
<dbReference type="InterPro" id="IPR003413">
    <property type="entry name" value="T2SS_GspI_C"/>
</dbReference>
<gene>
    <name evidence="11" type="primary">gspI</name>
    <name evidence="11" type="ORF">KZJ38_01380</name>
</gene>
<dbReference type="EMBL" id="CP080095">
    <property type="protein sequence ID" value="QYD70754.1"/>
    <property type="molecule type" value="Genomic_DNA"/>
</dbReference>
<evidence type="ECO:0000256" key="7">
    <source>
        <dbReference type="ARBA" id="ARBA00022989"/>
    </source>
</evidence>
<evidence type="ECO:0000256" key="1">
    <source>
        <dbReference type="ARBA" id="ARBA00004377"/>
    </source>
</evidence>
<comment type="subcellular location">
    <subcellularLocation>
        <location evidence="1 9">Cell inner membrane</location>
        <topology evidence="1 9">Single-pass membrane protein</topology>
    </subcellularLocation>
</comment>
<evidence type="ECO:0000256" key="2">
    <source>
        <dbReference type="ARBA" id="ARBA00008358"/>
    </source>
</evidence>
<dbReference type="NCBIfam" id="TIGR01707">
    <property type="entry name" value="gspI"/>
    <property type="match status" value="1"/>
</dbReference>
<protein>
    <recommendedName>
        <fullName evidence="9">Type II secretion system protein I</fullName>
        <shortName evidence="9">T2SS minor pseudopilin I</shortName>
    </recommendedName>
</protein>
<evidence type="ECO:0000256" key="9">
    <source>
        <dbReference type="RuleBase" id="RU368030"/>
    </source>
</evidence>
<keyword evidence="3" id="KW-1003">Cell membrane</keyword>
<keyword evidence="8 9" id="KW-0472">Membrane</keyword>
<keyword evidence="12" id="KW-1185">Reference proteome</keyword>
<keyword evidence="5 9" id="KW-0997">Cell inner membrane</keyword>
<evidence type="ECO:0000313" key="11">
    <source>
        <dbReference type="EMBL" id="QYD70754.1"/>
    </source>
</evidence>
<dbReference type="Proteomes" id="UP000826462">
    <property type="component" value="Chromosome 1"/>
</dbReference>
<dbReference type="InterPro" id="IPR045584">
    <property type="entry name" value="Pilin-like"/>
</dbReference>
<comment type="subunit">
    <text evidence="9">Type II secretion is composed of four main components: the outer membrane complex, the inner membrane complex, the cytoplasmic secretion ATPase and the periplasm-spanning pseudopilus.</text>
</comment>
<reference evidence="11 12" key="1">
    <citation type="submission" date="2021-07" db="EMBL/GenBank/DDBJ databases">
        <title>Paraburkholderia edwinii protects Aspergillus sp. from phenazines by acting as a toxin sponge.</title>
        <authorList>
            <person name="Dahlstrom K.M."/>
            <person name="Newman D.K."/>
        </authorList>
    </citation>
    <scope>NUCLEOTIDE SEQUENCE [LARGE SCALE GENOMIC DNA]</scope>
    <source>
        <strain evidence="11 12">Pe01</strain>
    </source>
</reference>
<evidence type="ECO:0000256" key="8">
    <source>
        <dbReference type="ARBA" id="ARBA00023136"/>
    </source>
</evidence>
<accession>A0ABX8UP33</accession>
<evidence type="ECO:0000256" key="4">
    <source>
        <dbReference type="ARBA" id="ARBA00022481"/>
    </source>
</evidence>
<keyword evidence="6 9" id="KW-0812">Transmembrane</keyword>
<name>A0ABX8UP33_9BURK</name>
<feature type="domain" description="Type II secretion system protein GspI C-terminal" evidence="10">
    <location>
        <begin position="63"/>
        <end position="140"/>
    </location>
</feature>
<evidence type="ECO:0000256" key="6">
    <source>
        <dbReference type="ARBA" id="ARBA00022692"/>
    </source>
</evidence>
<dbReference type="SUPFAM" id="SSF54523">
    <property type="entry name" value="Pili subunits"/>
    <property type="match status" value="1"/>
</dbReference>
<feature type="transmembrane region" description="Helical" evidence="9">
    <location>
        <begin position="35"/>
        <end position="57"/>
    </location>
</feature>
<dbReference type="Pfam" id="PF07963">
    <property type="entry name" value="N_methyl"/>
    <property type="match status" value="1"/>
</dbReference>
<evidence type="ECO:0000256" key="5">
    <source>
        <dbReference type="ARBA" id="ARBA00022519"/>
    </source>
</evidence>
<dbReference type="Gene3D" id="3.30.1300.30">
    <property type="entry name" value="GSPII I/J protein-like"/>
    <property type="match status" value="1"/>
</dbReference>
<evidence type="ECO:0000256" key="3">
    <source>
        <dbReference type="ARBA" id="ARBA00022475"/>
    </source>
</evidence>
<evidence type="ECO:0000313" key="12">
    <source>
        <dbReference type="Proteomes" id="UP000826462"/>
    </source>
</evidence>
<comment type="similarity">
    <text evidence="2 9">Belongs to the GSP I family.</text>
</comment>
<sequence>MWRVGFCNRGVRGNRRVRGGSRGDRGNRGFTMIEVLVALAIIAVALAASLRAVGALATGEADLHRRLLAGWSADNTLAQLRLTHSFPEIGSQSFDCSQGNLQLICTENVSTTPNPVFRRVEVVVKMPGRAGALAQMVTVVPNESNRPL</sequence>
<evidence type="ECO:0000259" key="10">
    <source>
        <dbReference type="Pfam" id="PF02501"/>
    </source>
</evidence>
<dbReference type="PANTHER" id="PTHR38779:SF2">
    <property type="entry name" value="TYPE II SECRETION SYSTEM PROTEIN I-RELATED"/>
    <property type="match status" value="1"/>
</dbReference>
<comment type="function">
    <text evidence="9">Component of the type II secretion system required for the energy-dependent secretion of extracellular factors such as proteases and toxins from the periplasm.</text>
</comment>
<dbReference type="InterPro" id="IPR010052">
    <property type="entry name" value="T2SS_protein-GspI"/>
</dbReference>
<keyword evidence="4 9" id="KW-0488">Methylation</keyword>
<keyword evidence="7 9" id="KW-1133">Transmembrane helix</keyword>
<dbReference type="Pfam" id="PF02501">
    <property type="entry name" value="T2SSI"/>
    <property type="match status" value="1"/>
</dbReference>
<dbReference type="InterPro" id="IPR012902">
    <property type="entry name" value="N_methyl_site"/>
</dbReference>
<comment type="PTM">
    <text evidence="9">Cleaved by prepilin peptidase.</text>
</comment>